<comment type="caution">
    <text evidence="1">The sequence shown here is derived from an EMBL/GenBank/DDBJ whole genome shotgun (WGS) entry which is preliminary data.</text>
</comment>
<proteinExistence type="predicted"/>
<gene>
    <name evidence="1" type="ORF">S01H1_52387</name>
</gene>
<organism evidence="1">
    <name type="scientific">marine sediment metagenome</name>
    <dbReference type="NCBI Taxonomy" id="412755"/>
    <lineage>
        <taxon>unclassified sequences</taxon>
        <taxon>metagenomes</taxon>
        <taxon>ecological metagenomes</taxon>
    </lineage>
</organism>
<evidence type="ECO:0000313" key="1">
    <source>
        <dbReference type="EMBL" id="GAG15856.1"/>
    </source>
</evidence>
<accession>X0WT26</accession>
<name>X0WT26_9ZZZZ</name>
<reference evidence="1" key="1">
    <citation type="journal article" date="2014" name="Front. Microbiol.">
        <title>High frequency of phylogenetically diverse reductive dehalogenase-homologous genes in deep subseafloor sedimentary metagenomes.</title>
        <authorList>
            <person name="Kawai M."/>
            <person name="Futagami T."/>
            <person name="Toyoda A."/>
            <person name="Takaki Y."/>
            <person name="Nishi S."/>
            <person name="Hori S."/>
            <person name="Arai W."/>
            <person name="Tsubouchi T."/>
            <person name="Morono Y."/>
            <person name="Uchiyama I."/>
            <person name="Ito T."/>
            <person name="Fujiyama A."/>
            <person name="Inagaki F."/>
            <person name="Takami H."/>
        </authorList>
    </citation>
    <scope>NUCLEOTIDE SEQUENCE</scope>
    <source>
        <strain evidence="1">Expedition CK06-06</strain>
    </source>
</reference>
<protein>
    <submittedName>
        <fullName evidence="1">Uncharacterized protein</fullName>
    </submittedName>
</protein>
<dbReference type="EMBL" id="BARS01033856">
    <property type="protein sequence ID" value="GAG15856.1"/>
    <property type="molecule type" value="Genomic_DNA"/>
</dbReference>
<sequence>MYRIELHGFPRRLEGYPEIWQNFLEVLKILQEGQVSFLNQITITEMAGRTYNAQEATETVASHINPSTPTPIQFIRIYYGPDFELESLDRLIHLFRHKGFTVETVQLG</sequence>
<dbReference type="AlphaFoldDB" id="X0WT26"/>